<feature type="repeat" description="ANK" evidence="3">
    <location>
        <begin position="160"/>
        <end position="192"/>
    </location>
</feature>
<evidence type="ECO:0000256" key="3">
    <source>
        <dbReference type="PROSITE-ProRule" id="PRU00023"/>
    </source>
</evidence>
<dbReference type="Gene3D" id="1.25.40.20">
    <property type="entry name" value="Ankyrin repeat-containing domain"/>
    <property type="match status" value="1"/>
</dbReference>
<evidence type="ECO:0000256" key="2">
    <source>
        <dbReference type="ARBA" id="ARBA00023043"/>
    </source>
</evidence>
<proteinExistence type="predicted"/>
<dbReference type="GO" id="GO:0000976">
    <property type="term" value="F:transcription cis-regulatory region binding"/>
    <property type="evidence" value="ECO:0007669"/>
    <property type="project" value="TreeGrafter"/>
</dbReference>
<dbReference type="OrthoDB" id="671583at2"/>
<keyword evidence="1" id="KW-0677">Repeat</keyword>
<organism evidence="4 5">
    <name type="scientific">Brachyspira pilosicoli</name>
    <name type="common">Serpulina pilosicoli</name>
    <dbReference type="NCBI Taxonomy" id="52584"/>
    <lineage>
        <taxon>Bacteria</taxon>
        <taxon>Pseudomonadati</taxon>
        <taxon>Spirochaetota</taxon>
        <taxon>Spirochaetia</taxon>
        <taxon>Brachyspirales</taxon>
        <taxon>Brachyspiraceae</taxon>
        <taxon>Brachyspira</taxon>
    </lineage>
</organism>
<dbReference type="PANTHER" id="PTHR24193:SF121">
    <property type="entry name" value="ADA2A-CONTAINING COMPLEX COMPONENT 3, ISOFORM D"/>
    <property type="match status" value="1"/>
</dbReference>
<dbReference type="PROSITE" id="PS50088">
    <property type="entry name" value="ANK_REPEAT"/>
    <property type="match status" value="1"/>
</dbReference>
<protein>
    <submittedName>
        <fullName evidence="4">Ankyrin repeat domain-containing protein</fullName>
    </submittedName>
</protein>
<dbReference type="EMBL" id="SAXY01000004">
    <property type="protein sequence ID" value="TXJ47439.1"/>
    <property type="molecule type" value="Genomic_DNA"/>
</dbReference>
<dbReference type="Proteomes" id="UP000323176">
    <property type="component" value="Unassembled WGS sequence"/>
</dbReference>
<evidence type="ECO:0000313" key="5">
    <source>
        <dbReference type="Proteomes" id="UP000323176"/>
    </source>
</evidence>
<dbReference type="AlphaFoldDB" id="A0A5C8FCV6"/>
<reference evidence="4 5" key="1">
    <citation type="journal article" date="1992" name="Lakartidningen">
        <title>[Penicillin V and not amoxicillin is the first choice preparation in acute otitis].</title>
        <authorList>
            <person name="Kamme C."/>
            <person name="Lundgren K."/>
            <person name="Prellner K."/>
        </authorList>
    </citation>
    <scope>NUCLEOTIDE SEQUENCE [LARGE SCALE GENOMIC DNA]</scope>
    <source>
        <strain evidence="4 5">PC5538III-hc</strain>
    </source>
</reference>
<accession>A0A5C8FCV6</accession>
<dbReference type="GO" id="GO:0045944">
    <property type="term" value="P:positive regulation of transcription by RNA polymerase II"/>
    <property type="evidence" value="ECO:0007669"/>
    <property type="project" value="TreeGrafter"/>
</dbReference>
<gene>
    <name evidence="4" type="ORF">EPJ72_00395</name>
</gene>
<dbReference type="SMART" id="SM00248">
    <property type="entry name" value="ANK"/>
    <property type="match status" value="4"/>
</dbReference>
<dbReference type="PANTHER" id="PTHR24193">
    <property type="entry name" value="ANKYRIN REPEAT PROTEIN"/>
    <property type="match status" value="1"/>
</dbReference>
<dbReference type="InterPro" id="IPR002110">
    <property type="entry name" value="Ankyrin_rpt"/>
</dbReference>
<dbReference type="Pfam" id="PF12796">
    <property type="entry name" value="Ank_2"/>
    <property type="match status" value="2"/>
</dbReference>
<sequence length="230" mass="25632">MKKIIFFMITGLIISLSLHAQVERFPRLTPEQLTNLANPRRLSHRIFYREKSKGPNAKWFDAVKEGNLEEIKKMVEAGQDIEVQDTASLKQTALGWAAFIEYLDIVEYLVGKGANLYAGDTADVTSAFKSAILGGNIKVIEYLYPLYNGKLNLNEQDKRDGETMLMVAAGNSREDAVKFLLDKNVDVNIISRQLNKTAYTYACESKNQNIISMIKAAGGTNVRTGKASCN</sequence>
<evidence type="ECO:0000313" key="4">
    <source>
        <dbReference type="EMBL" id="TXJ47439.1"/>
    </source>
</evidence>
<evidence type="ECO:0000256" key="1">
    <source>
        <dbReference type="ARBA" id="ARBA00022737"/>
    </source>
</evidence>
<keyword evidence="2 3" id="KW-0040">ANK repeat</keyword>
<dbReference type="SUPFAM" id="SSF48403">
    <property type="entry name" value="Ankyrin repeat"/>
    <property type="match status" value="1"/>
</dbReference>
<name>A0A5C8FCV6_BRAPL</name>
<dbReference type="PROSITE" id="PS50297">
    <property type="entry name" value="ANK_REP_REGION"/>
    <property type="match status" value="1"/>
</dbReference>
<dbReference type="InterPro" id="IPR050663">
    <property type="entry name" value="Ankyrin-SOCS_Box"/>
</dbReference>
<comment type="caution">
    <text evidence="4">The sequence shown here is derived from an EMBL/GenBank/DDBJ whole genome shotgun (WGS) entry which is preliminary data.</text>
</comment>
<dbReference type="InterPro" id="IPR036770">
    <property type="entry name" value="Ankyrin_rpt-contain_sf"/>
</dbReference>